<evidence type="ECO:0000313" key="4">
    <source>
        <dbReference type="Proteomes" id="UP000215289"/>
    </source>
</evidence>
<reference evidence="3 4" key="1">
    <citation type="submission" date="2018-08" db="EMBL/GenBank/DDBJ databases">
        <title>Draft genome sequences of two Aspergillus turcosus clinical strains isolated from bronchoalveolar lavage fluid: one azole-susceptible and the other azole-resistant.</title>
        <authorList>
            <person name="Parent-Michaud M."/>
            <person name="Dufresne P.J."/>
            <person name="Fournier E."/>
            <person name="Martineau C."/>
            <person name="Moreira S."/>
            <person name="Perkins V."/>
            <person name="De Repentigny L."/>
            <person name="Dufresne S.F."/>
        </authorList>
    </citation>
    <scope>NUCLEOTIDE SEQUENCE [LARGE SCALE GENOMIC DNA]</scope>
    <source>
        <strain evidence="3">HMR AF 1038</strain>
    </source>
</reference>
<dbReference type="Pfam" id="PF04818">
    <property type="entry name" value="CID"/>
    <property type="match status" value="1"/>
</dbReference>
<dbReference type="PROSITE" id="PS51391">
    <property type="entry name" value="CID"/>
    <property type="match status" value="1"/>
</dbReference>
<organism evidence="3 4">
    <name type="scientific">Aspergillus turcosus</name>
    <dbReference type="NCBI Taxonomy" id="1245748"/>
    <lineage>
        <taxon>Eukaryota</taxon>
        <taxon>Fungi</taxon>
        <taxon>Dikarya</taxon>
        <taxon>Ascomycota</taxon>
        <taxon>Pezizomycotina</taxon>
        <taxon>Eurotiomycetes</taxon>
        <taxon>Eurotiomycetidae</taxon>
        <taxon>Eurotiales</taxon>
        <taxon>Aspergillaceae</taxon>
        <taxon>Aspergillus</taxon>
        <taxon>Aspergillus subgen. Fumigati</taxon>
    </lineage>
</organism>
<feature type="compositionally biased region" description="Basic and acidic residues" evidence="1">
    <location>
        <begin position="258"/>
        <end position="272"/>
    </location>
</feature>
<name>A0A229X626_9EURO</name>
<dbReference type="GO" id="GO:0031124">
    <property type="term" value="P:mRNA 3'-end processing"/>
    <property type="evidence" value="ECO:0007669"/>
    <property type="project" value="InterPro"/>
</dbReference>
<feature type="region of interest" description="Disordered" evidence="1">
    <location>
        <begin position="314"/>
        <end position="334"/>
    </location>
</feature>
<feature type="region of interest" description="Disordered" evidence="1">
    <location>
        <begin position="251"/>
        <end position="272"/>
    </location>
</feature>
<dbReference type="SMART" id="SM00582">
    <property type="entry name" value="RPR"/>
    <property type="match status" value="1"/>
</dbReference>
<evidence type="ECO:0000256" key="1">
    <source>
        <dbReference type="SAM" id="MobiDB-lite"/>
    </source>
</evidence>
<dbReference type="Proteomes" id="UP000215289">
    <property type="component" value="Unassembled WGS sequence"/>
</dbReference>
<evidence type="ECO:0000313" key="3">
    <source>
        <dbReference type="EMBL" id="RLL98778.1"/>
    </source>
</evidence>
<dbReference type="SUPFAM" id="SSF48464">
    <property type="entry name" value="ENTH/VHS domain"/>
    <property type="match status" value="1"/>
</dbReference>
<dbReference type="PANTHER" id="PTHR12460:SF0">
    <property type="entry name" value="CID DOMAIN-CONTAINING PROTEIN-RELATED"/>
    <property type="match status" value="1"/>
</dbReference>
<dbReference type="CDD" id="cd17003">
    <property type="entry name" value="CID_Rtt103"/>
    <property type="match status" value="1"/>
</dbReference>
<comment type="caution">
    <text evidence="3">The sequence shown here is derived from an EMBL/GenBank/DDBJ whole genome shotgun (WGS) entry which is preliminary data.</text>
</comment>
<dbReference type="InterPro" id="IPR006569">
    <property type="entry name" value="CID_dom"/>
</dbReference>
<keyword evidence="4" id="KW-1185">Reference proteome</keyword>
<dbReference type="FunFam" id="1.25.40.90:FF:000030">
    <property type="entry name" value="DUF618 domain protein"/>
    <property type="match status" value="1"/>
</dbReference>
<gene>
    <name evidence="3" type="ORF">CFD26_105753</name>
</gene>
<evidence type="ECO:0000259" key="2">
    <source>
        <dbReference type="PROSITE" id="PS51391"/>
    </source>
</evidence>
<sequence length="416" mass="44937">MAYTDDAVKAKLSALNETQEGIVTVAQWVMFHRRHAERTAQLWLQKLRDSPAPKRLNLIYLANEVAQQSKARRKDDFLIAFSPIIAEAMATAYKGASNDIQQKLRRVVEVWRQRSIFEIPIQEAVEARVDEIDKSRSTGKKPLLGGSLFSSPSGSIPAELQPLVPLQAALSKATMASGASATAANGEYDKMNDPAVPLPTPPVHAARLSQLLKALANAESSVSEVIKSRLALIDGLEKLLETNRAALSKEQSVLSQLSERKAETEAKKRDVEDSIMRGLSVDNPPAPQPSDAGAEGQAVVRPDVEALTPPPVEAITPVGSPKQGPQEKIPESVEEAQVDGFSLPGIGQPTNIVPFDADLPGLTNLSSLLQQGSPNGVNSKKRKVAHEEEDYAQFASGDLDADVAELLNQEGYPQER</sequence>
<feature type="domain" description="CID" evidence="2">
    <location>
        <begin position="1"/>
        <end position="133"/>
    </location>
</feature>
<accession>A0A229X626</accession>
<dbReference type="Gene3D" id="1.25.40.90">
    <property type="match status" value="1"/>
</dbReference>
<dbReference type="OrthoDB" id="10069473at2759"/>
<dbReference type="GO" id="GO:0099122">
    <property type="term" value="F:RNA polymerase II C-terminal domain binding"/>
    <property type="evidence" value="ECO:0007669"/>
    <property type="project" value="InterPro"/>
</dbReference>
<proteinExistence type="predicted"/>
<dbReference type="AlphaFoldDB" id="A0A229X626"/>
<dbReference type="EMBL" id="NIDN02000045">
    <property type="protein sequence ID" value="RLL98778.1"/>
    <property type="molecule type" value="Genomic_DNA"/>
</dbReference>
<dbReference type="PANTHER" id="PTHR12460">
    <property type="entry name" value="CYCLIN-DEPENDENT KINASE INHIBITOR-RELATED PROTEIN"/>
    <property type="match status" value="1"/>
</dbReference>
<protein>
    <recommendedName>
        <fullName evidence="2">CID domain-containing protein</fullName>
    </recommendedName>
</protein>
<dbReference type="InterPro" id="IPR047883">
    <property type="entry name" value="Rtt103-like_CID"/>
</dbReference>
<dbReference type="STRING" id="1245748.A0A229X626"/>
<dbReference type="InterPro" id="IPR008942">
    <property type="entry name" value="ENTH_VHS"/>
</dbReference>